<sequence>MNKEKDTIRVQENVGEKEALGEKWEDLKNRDPKNTSKEIKLLKKKIRYLTERVKMYEDELAQLEGIYDVKRKKDFREEGLDQLAELQRTVGDDHTRRI</sequence>
<accession>A0A939KGM2</accession>
<comment type="caution">
    <text evidence="2">The sequence shown here is derived from an EMBL/GenBank/DDBJ whole genome shotgun (WGS) entry which is preliminary data.</text>
</comment>
<keyword evidence="3" id="KW-1185">Reference proteome</keyword>
<evidence type="ECO:0000313" key="3">
    <source>
        <dbReference type="Proteomes" id="UP000664218"/>
    </source>
</evidence>
<dbReference type="AlphaFoldDB" id="A0A939KGM2"/>
<keyword evidence="1" id="KW-0175">Coiled coil</keyword>
<dbReference type="RefSeq" id="WP_207600203.1">
    <property type="nucleotide sequence ID" value="NZ_JAFNJU010000009.1"/>
</dbReference>
<gene>
    <name evidence="2" type="ORF">J3A84_11615</name>
</gene>
<evidence type="ECO:0000256" key="1">
    <source>
        <dbReference type="SAM" id="Coils"/>
    </source>
</evidence>
<name>A0A939KGM2_9CLOT</name>
<dbReference type="Proteomes" id="UP000664218">
    <property type="component" value="Unassembled WGS sequence"/>
</dbReference>
<reference evidence="2" key="1">
    <citation type="submission" date="2021-03" db="EMBL/GenBank/DDBJ databases">
        <title>Proteiniclasticum marinus sp. nov., isolated from tidal flat sediment.</title>
        <authorList>
            <person name="Namirimu T."/>
            <person name="Yang J.-A."/>
            <person name="Yang S.-H."/>
            <person name="Kim Y.-J."/>
            <person name="Kwon K.K."/>
        </authorList>
    </citation>
    <scope>NUCLEOTIDE SEQUENCE</scope>
    <source>
        <strain evidence="2">SCR006</strain>
    </source>
</reference>
<organism evidence="2 3">
    <name type="scientific">Proteiniclasticum aestuarii</name>
    <dbReference type="NCBI Taxonomy" id="2817862"/>
    <lineage>
        <taxon>Bacteria</taxon>
        <taxon>Bacillati</taxon>
        <taxon>Bacillota</taxon>
        <taxon>Clostridia</taxon>
        <taxon>Eubacteriales</taxon>
        <taxon>Clostridiaceae</taxon>
        <taxon>Proteiniclasticum</taxon>
    </lineage>
</organism>
<dbReference type="EMBL" id="JAFNJU010000009">
    <property type="protein sequence ID" value="MBO1265677.1"/>
    <property type="molecule type" value="Genomic_DNA"/>
</dbReference>
<feature type="coiled-coil region" evidence="1">
    <location>
        <begin position="39"/>
        <end position="73"/>
    </location>
</feature>
<protein>
    <submittedName>
        <fullName evidence="2">Uncharacterized protein</fullName>
    </submittedName>
</protein>
<evidence type="ECO:0000313" key="2">
    <source>
        <dbReference type="EMBL" id="MBO1265677.1"/>
    </source>
</evidence>
<proteinExistence type="predicted"/>